<feature type="compositionally biased region" description="Basic and acidic residues" evidence="2">
    <location>
        <begin position="126"/>
        <end position="138"/>
    </location>
</feature>
<accession>X6N6B2</accession>
<organism evidence="4 5">
    <name type="scientific">Reticulomyxa filosa</name>
    <dbReference type="NCBI Taxonomy" id="46433"/>
    <lineage>
        <taxon>Eukaryota</taxon>
        <taxon>Sar</taxon>
        <taxon>Rhizaria</taxon>
        <taxon>Retaria</taxon>
        <taxon>Foraminifera</taxon>
        <taxon>Monothalamids</taxon>
        <taxon>Reticulomyxidae</taxon>
        <taxon>Reticulomyxa</taxon>
    </lineage>
</organism>
<feature type="transmembrane region" description="Helical" evidence="3">
    <location>
        <begin position="67"/>
        <end position="91"/>
    </location>
</feature>
<reference evidence="4 5" key="1">
    <citation type="journal article" date="2013" name="Curr. Biol.">
        <title>The Genome of the Foraminiferan Reticulomyxa filosa.</title>
        <authorList>
            <person name="Glockner G."/>
            <person name="Hulsmann N."/>
            <person name="Schleicher M."/>
            <person name="Noegel A.A."/>
            <person name="Eichinger L."/>
            <person name="Gallinger C."/>
            <person name="Pawlowski J."/>
            <person name="Sierra R."/>
            <person name="Euteneuer U."/>
            <person name="Pillet L."/>
            <person name="Moustafa A."/>
            <person name="Platzer M."/>
            <person name="Groth M."/>
            <person name="Szafranski K."/>
            <person name="Schliwa M."/>
        </authorList>
    </citation>
    <scope>NUCLEOTIDE SEQUENCE [LARGE SCALE GENOMIC DNA]</scope>
</reference>
<protein>
    <submittedName>
        <fullName evidence="4">Uncharacterized protein</fullName>
    </submittedName>
</protein>
<evidence type="ECO:0000313" key="5">
    <source>
        <dbReference type="Proteomes" id="UP000023152"/>
    </source>
</evidence>
<evidence type="ECO:0000256" key="2">
    <source>
        <dbReference type="SAM" id="MobiDB-lite"/>
    </source>
</evidence>
<keyword evidence="3" id="KW-0472">Membrane</keyword>
<evidence type="ECO:0000256" key="3">
    <source>
        <dbReference type="SAM" id="Phobius"/>
    </source>
</evidence>
<keyword evidence="1" id="KW-0175">Coiled coil</keyword>
<dbReference type="AlphaFoldDB" id="X6N6B2"/>
<dbReference type="EMBL" id="ASPP01011495">
    <property type="protein sequence ID" value="ETO21571.1"/>
    <property type="molecule type" value="Genomic_DNA"/>
</dbReference>
<proteinExistence type="predicted"/>
<evidence type="ECO:0000256" key="1">
    <source>
        <dbReference type="SAM" id="Coils"/>
    </source>
</evidence>
<comment type="caution">
    <text evidence="4">The sequence shown here is derived from an EMBL/GenBank/DDBJ whole genome shotgun (WGS) entry which is preliminary data.</text>
</comment>
<gene>
    <name evidence="4" type="ORF">RFI_15632</name>
</gene>
<keyword evidence="5" id="KW-1185">Reference proteome</keyword>
<evidence type="ECO:0000313" key="4">
    <source>
        <dbReference type="EMBL" id="ETO21571.1"/>
    </source>
</evidence>
<feature type="region of interest" description="Disordered" evidence="2">
    <location>
        <begin position="126"/>
        <end position="146"/>
    </location>
</feature>
<dbReference type="Proteomes" id="UP000023152">
    <property type="component" value="Unassembled WGS sequence"/>
</dbReference>
<keyword evidence="3" id="KW-1133">Transmembrane helix</keyword>
<feature type="coiled-coil region" evidence="1">
    <location>
        <begin position="7"/>
        <end position="43"/>
    </location>
</feature>
<keyword evidence="3" id="KW-0812">Transmembrane</keyword>
<name>X6N6B2_RETFI</name>
<sequence length="146" mass="16976">MSEFEKLKEYQDKYNELKRAEEIKEEERKAKEADTQHDAADLASHLFGGDHVSQNSESEHESDLIDVTFIVVVVVVVFPQIICTYTNVNVLKTRFKQKKKNQLKKNIQFKKNVAFRESLDMDTANEKLHSNASKDDHITQSLTKYQ</sequence>